<accession>A0A251U0P9</accession>
<evidence type="ECO:0000313" key="1">
    <source>
        <dbReference type="EMBL" id="OTG16938.1"/>
    </source>
</evidence>
<name>A0A251U0P9_HELAN</name>
<proteinExistence type="predicted"/>
<dbReference type="AlphaFoldDB" id="A0A251U0P9"/>
<protein>
    <submittedName>
        <fullName evidence="1">Uncharacterized protein</fullName>
    </submittedName>
</protein>
<keyword evidence="2" id="KW-1185">Reference proteome</keyword>
<dbReference type="InParanoid" id="A0A251U0P9"/>
<dbReference type="Proteomes" id="UP000215914">
    <property type="component" value="Chromosome 9"/>
</dbReference>
<organism evidence="1 2">
    <name type="scientific">Helianthus annuus</name>
    <name type="common">Common sunflower</name>
    <dbReference type="NCBI Taxonomy" id="4232"/>
    <lineage>
        <taxon>Eukaryota</taxon>
        <taxon>Viridiplantae</taxon>
        <taxon>Streptophyta</taxon>
        <taxon>Embryophyta</taxon>
        <taxon>Tracheophyta</taxon>
        <taxon>Spermatophyta</taxon>
        <taxon>Magnoliopsida</taxon>
        <taxon>eudicotyledons</taxon>
        <taxon>Gunneridae</taxon>
        <taxon>Pentapetalae</taxon>
        <taxon>asterids</taxon>
        <taxon>campanulids</taxon>
        <taxon>Asterales</taxon>
        <taxon>Asteraceae</taxon>
        <taxon>Asteroideae</taxon>
        <taxon>Heliantheae alliance</taxon>
        <taxon>Heliantheae</taxon>
        <taxon>Helianthus</taxon>
    </lineage>
</organism>
<reference evidence="2" key="1">
    <citation type="journal article" date="2017" name="Nature">
        <title>The sunflower genome provides insights into oil metabolism, flowering and Asterid evolution.</title>
        <authorList>
            <person name="Badouin H."/>
            <person name="Gouzy J."/>
            <person name="Grassa C.J."/>
            <person name="Murat F."/>
            <person name="Staton S.E."/>
            <person name="Cottret L."/>
            <person name="Lelandais-Briere C."/>
            <person name="Owens G.L."/>
            <person name="Carrere S."/>
            <person name="Mayjonade B."/>
            <person name="Legrand L."/>
            <person name="Gill N."/>
            <person name="Kane N.C."/>
            <person name="Bowers J.E."/>
            <person name="Hubner S."/>
            <person name="Bellec A."/>
            <person name="Berard A."/>
            <person name="Berges H."/>
            <person name="Blanchet N."/>
            <person name="Boniface M.C."/>
            <person name="Brunel D."/>
            <person name="Catrice O."/>
            <person name="Chaidir N."/>
            <person name="Claudel C."/>
            <person name="Donnadieu C."/>
            <person name="Faraut T."/>
            <person name="Fievet G."/>
            <person name="Helmstetter N."/>
            <person name="King M."/>
            <person name="Knapp S.J."/>
            <person name="Lai Z."/>
            <person name="Le Paslier M.C."/>
            <person name="Lippi Y."/>
            <person name="Lorenzon L."/>
            <person name="Mandel J.R."/>
            <person name="Marage G."/>
            <person name="Marchand G."/>
            <person name="Marquand E."/>
            <person name="Bret-Mestries E."/>
            <person name="Morien E."/>
            <person name="Nambeesan S."/>
            <person name="Nguyen T."/>
            <person name="Pegot-Espagnet P."/>
            <person name="Pouilly N."/>
            <person name="Raftis F."/>
            <person name="Sallet E."/>
            <person name="Schiex T."/>
            <person name="Thomas J."/>
            <person name="Vandecasteele C."/>
            <person name="Vares D."/>
            <person name="Vear F."/>
            <person name="Vautrin S."/>
            <person name="Crespi M."/>
            <person name="Mangin B."/>
            <person name="Burke J.M."/>
            <person name="Salse J."/>
            <person name="Munos S."/>
            <person name="Vincourt P."/>
            <person name="Rieseberg L.H."/>
            <person name="Langlade N.B."/>
        </authorList>
    </citation>
    <scope>NUCLEOTIDE SEQUENCE [LARGE SCALE GENOMIC DNA]</scope>
    <source>
        <strain evidence="2">cv. SF193</strain>
    </source>
</reference>
<gene>
    <name evidence="1" type="ORF">HannXRQ_Chr09g0276831</name>
</gene>
<sequence>MILLSCKNKVVNIFISDMLNIKAILKLKKKNKNKASNKTFNYHAIFNCFGTSLET</sequence>
<evidence type="ECO:0000313" key="2">
    <source>
        <dbReference type="Proteomes" id="UP000215914"/>
    </source>
</evidence>
<dbReference type="EMBL" id="CM007898">
    <property type="protein sequence ID" value="OTG16938.1"/>
    <property type="molecule type" value="Genomic_DNA"/>
</dbReference>